<evidence type="ECO:0000256" key="10">
    <source>
        <dbReference type="RuleBase" id="RU364005"/>
    </source>
</evidence>
<accession>A0ABS0PFH7</accession>
<keyword evidence="2 10" id="KW-0813">Transport</keyword>
<evidence type="ECO:0000256" key="3">
    <source>
        <dbReference type="ARBA" id="ARBA00022452"/>
    </source>
</evidence>
<comment type="function">
    <text evidence="10">Forms passive diffusion pores that allow small molecular weight hydrophilic materials across the outer membrane.</text>
</comment>
<comment type="subcellular location">
    <subcellularLocation>
        <location evidence="10">Cell outer membrane</location>
        <topology evidence="10">Multi-pass membrane protein</topology>
    </subcellularLocation>
</comment>
<comment type="similarity">
    <text evidence="1 10">Belongs to the alphaproteobacteria porin family.</text>
</comment>
<feature type="signal peptide" evidence="10">
    <location>
        <begin position="1"/>
        <end position="22"/>
    </location>
</feature>
<evidence type="ECO:0000256" key="9">
    <source>
        <dbReference type="ARBA" id="ARBA00023237"/>
    </source>
</evidence>
<feature type="chain" id="PRO_5044966606" description="Porin" evidence="10">
    <location>
        <begin position="23"/>
        <end position="509"/>
    </location>
</feature>
<evidence type="ECO:0000256" key="8">
    <source>
        <dbReference type="ARBA" id="ARBA00023136"/>
    </source>
</evidence>
<evidence type="ECO:0000256" key="7">
    <source>
        <dbReference type="ARBA" id="ARBA00023114"/>
    </source>
</evidence>
<evidence type="ECO:0000313" key="12">
    <source>
        <dbReference type="Proteomes" id="UP001194539"/>
    </source>
</evidence>
<comment type="caution">
    <text evidence="11">The sequence shown here is derived from an EMBL/GenBank/DDBJ whole genome shotgun (WGS) entry which is preliminary data.</text>
</comment>
<keyword evidence="12" id="KW-1185">Reference proteome</keyword>
<dbReference type="RefSeq" id="WP_197969457.1">
    <property type="nucleotide sequence ID" value="NZ_JACEGD010000060.1"/>
</dbReference>
<keyword evidence="4 10" id="KW-0812">Transmembrane</keyword>
<dbReference type="Pfam" id="PF02530">
    <property type="entry name" value="Porin_2"/>
    <property type="match status" value="1"/>
</dbReference>
<protein>
    <recommendedName>
        <fullName evidence="10">Porin</fullName>
    </recommendedName>
</protein>
<evidence type="ECO:0000256" key="1">
    <source>
        <dbReference type="ARBA" id="ARBA00009521"/>
    </source>
</evidence>
<keyword evidence="8 10" id="KW-0472">Membrane</keyword>
<comment type="domain">
    <text evidence="10">Consists of 16-stranded beta-barrel sheets, with large surface-exposed loops, that form a transmembrane pore at the center of each barrel. The pore is partially ocluded by a peptide loop that folds into the pore lumen.</text>
</comment>
<name>A0ABS0PFH7_9BRAD</name>
<organism evidence="11 12">
    <name type="scientific">Bradyrhizobium diversitatis</name>
    <dbReference type="NCBI Taxonomy" id="2755406"/>
    <lineage>
        <taxon>Bacteria</taxon>
        <taxon>Pseudomonadati</taxon>
        <taxon>Pseudomonadota</taxon>
        <taxon>Alphaproteobacteria</taxon>
        <taxon>Hyphomicrobiales</taxon>
        <taxon>Nitrobacteraceae</taxon>
        <taxon>Bradyrhizobium</taxon>
    </lineage>
</organism>
<evidence type="ECO:0000256" key="5">
    <source>
        <dbReference type="ARBA" id="ARBA00022729"/>
    </source>
</evidence>
<evidence type="ECO:0000256" key="2">
    <source>
        <dbReference type="ARBA" id="ARBA00022448"/>
    </source>
</evidence>
<dbReference type="InterPro" id="IPR003684">
    <property type="entry name" value="Porin_alphabac"/>
</dbReference>
<keyword evidence="5 10" id="KW-0732">Signal</keyword>
<sequence length="509" mass="53219">MKLTQTLMLGSAAMFAGAGAQAADLPVKAKAVEYVKICTLYGAGFYYVPGADTCIKLGGYLRADLTGHAADFTAYHSGTNAANNRLSNYYYARSRFDFNIDTRTATEYGVLRTYADVVFNWTSGSYNGAGAGLTGGATTYSTSGAPGAVADGNLFAGGLGVYTVFLQFAGFTMGHAISQFSTPWVNYPANSFDGLPGGGGTVVGVNQFTYTADFGQGVTLSLSAQDPVQNYQSNLWNVSAISGTGIVGGAYGANDFGGTRAPDLVAMLRVDQAWGLFQASFAAHNNHAGYYGQYETSGSPADKWGGAGLLALSIKNLPTGPGDTINIQGVYTEGATRYNFQEITNSTYSMFGGTGLAGAYGSIGFAGLSDAVFVAGSGLELTTSYGMNAGYTHNWNPSWNTSLYGAYGAVRYNGTAKGYICGSAAMAALLTAGSTCNPDFDLWVIGTRTGWTPVKGLTFSADLNYSQLNQKYAGSINYPGSTTAAKPPAIYEIKDQGTVSLLLRAQRNF</sequence>
<gene>
    <name evidence="11" type="ORF">H1B27_37220</name>
</gene>
<dbReference type="Proteomes" id="UP001194539">
    <property type="component" value="Unassembled WGS sequence"/>
</dbReference>
<evidence type="ECO:0000256" key="6">
    <source>
        <dbReference type="ARBA" id="ARBA00023065"/>
    </source>
</evidence>
<evidence type="ECO:0000313" key="11">
    <source>
        <dbReference type="EMBL" id="MBH5391869.1"/>
    </source>
</evidence>
<keyword evidence="3 10" id="KW-1134">Transmembrane beta strand</keyword>
<proteinExistence type="inferred from homology"/>
<keyword evidence="9 10" id="KW-0998">Cell outer membrane</keyword>
<keyword evidence="6 10" id="KW-0406">Ion transport</keyword>
<evidence type="ECO:0000256" key="4">
    <source>
        <dbReference type="ARBA" id="ARBA00022692"/>
    </source>
</evidence>
<dbReference type="EMBL" id="JACEGD010000060">
    <property type="protein sequence ID" value="MBH5391869.1"/>
    <property type="molecule type" value="Genomic_DNA"/>
</dbReference>
<keyword evidence="7 10" id="KW-0626">Porin</keyword>
<reference evidence="11 12" key="1">
    <citation type="submission" date="2020-07" db="EMBL/GenBank/DDBJ databases">
        <title>Bradyrhizobium diversity isolated from nodules of indigenous legumes of Western Australia.</title>
        <authorList>
            <person name="Klepa M.S."/>
        </authorList>
    </citation>
    <scope>NUCLEOTIDE SEQUENCE [LARGE SCALE GENOMIC DNA]</scope>
    <source>
        <strain evidence="11 12">CNPSo 4019</strain>
    </source>
</reference>